<name>A0A2T2NSH1_CORCC</name>
<feature type="region of interest" description="Disordered" evidence="1">
    <location>
        <begin position="1"/>
        <end position="22"/>
    </location>
</feature>
<evidence type="ECO:0000256" key="1">
    <source>
        <dbReference type="SAM" id="MobiDB-lite"/>
    </source>
</evidence>
<dbReference type="AlphaFoldDB" id="A0A2T2NSH1"/>
<protein>
    <submittedName>
        <fullName evidence="3">Uncharacterized protein</fullName>
    </submittedName>
</protein>
<gene>
    <name evidence="3" type="ORF">BS50DRAFT_573253</name>
</gene>
<feature type="transmembrane region" description="Helical" evidence="2">
    <location>
        <begin position="122"/>
        <end position="141"/>
    </location>
</feature>
<sequence length="332" mass="37159">MPSSFDAADRAPPTVVTNGTPPLRASRLPSRLRVPILIVLNWGVQNALWSVAENFLDPELGAITRTENEWWSPYARLGYKVLIIFLGWYLRYDYIDVASLNVLTHVPFAYLLSTYYNVSHTYIGAFIGIEMLSIVIPTFLLRPRSVAHNPNVPIRNRYLLNSFQVQWANIFLAIGVYSIVIWGALKSQFLSPYLVQHFDIPTVEASHNETPLTLAAKIFVIGFAAKAFILNPSFAAQPASGAATPTQEFDPATATLPETVKHNVWFFSRRTRTLIRQTTILNAFLFANTVQRCLTLQSSDFAGAAGYAGLWIFANVIVAGWWVWVGDTSEED</sequence>
<dbReference type="OrthoDB" id="5394254at2759"/>
<reference evidence="3 4" key="1">
    <citation type="journal article" date="2018" name="Front. Microbiol.">
        <title>Genome-Wide Analysis of Corynespora cassiicola Leaf Fall Disease Putative Effectors.</title>
        <authorList>
            <person name="Lopez D."/>
            <person name="Ribeiro S."/>
            <person name="Label P."/>
            <person name="Fumanal B."/>
            <person name="Venisse J.S."/>
            <person name="Kohler A."/>
            <person name="de Oliveira R.R."/>
            <person name="Labutti K."/>
            <person name="Lipzen A."/>
            <person name="Lail K."/>
            <person name="Bauer D."/>
            <person name="Ohm R.A."/>
            <person name="Barry K.W."/>
            <person name="Spatafora J."/>
            <person name="Grigoriev I.V."/>
            <person name="Martin F.M."/>
            <person name="Pujade-Renaud V."/>
        </authorList>
    </citation>
    <scope>NUCLEOTIDE SEQUENCE [LARGE SCALE GENOMIC DNA]</scope>
    <source>
        <strain evidence="3 4">Philippines</strain>
    </source>
</reference>
<proteinExistence type="predicted"/>
<keyword evidence="2" id="KW-0812">Transmembrane</keyword>
<organism evidence="3 4">
    <name type="scientific">Corynespora cassiicola Philippines</name>
    <dbReference type="NCBI Taxonomy" id="1448308"/>
    <lineage>
        <taxon>Eukaryota</taxon>
        <taxon>Fungi</taxon>
        <taxon>Dikarya</taxon>
        <taxon>Ascomycota</taxon>
        <taxon>Pezizomycotina</taxon>
        <taxon>Dothideomycetes</taxon>
        <taxon>Pleosporomycetidae</taxon>
        <taxon>Pleosporales</taxon>
        <taxon>Corynesporascaceae</taxon>
        <taxon>Corynespora</taxon>
    </lineage>
</organism>
<evidence type="ECO:0000313" key="3">
    <source>
        <dbReference type="EMBL" id="PSN68334.1"/>
    </source>
</evidence>
<keyword evidence="4" id="KW-1185">Reference proteome</keyword>
<evidence type="ECO:0000256" key="2">
    <source>
        <dbReference type="SAM" id="Phobius"/>
    </source>
</evidence>
<accession>A0A2T2NSH1</accession>
<evidence type="ECO:0000313" key="4">
    <source>
        <dbReference type="Proteomes" id="UP000240883"/>
    </source>
</evidence>
<dbReference type="EMBL" id="KZ678134">
    <property type="protein sequence ID" value="PSN68334.1"/>
    <property type="molecule type" value="Genomic_DNA"/>
</dbReference>
<dbReference type="Proteomes" id="UP000240883">
    <property type="component" value="Unassembled WGS sequence"/>
</dbReference>
<keyword evidence="2" id="KW-0472">Membrane</keyword>
<feature type="transmembrane region" description="Helical" evidence="2">
    <location>
        <begin position="162"/>
        <end position="185"/>
    </location>
</feature>
<feature type="transmembrane region" description="Helical" evidence="2">
    <location>
        <begin position="301"/>
        <end position="324"/>
    </location>
</feature>
<keyword evidence="2" id="KW-1133">Transmembrane helix</keyword>